<feature type="domain" description="Carboxymuconolactone decarboxylase-like" evidence="2">
    <location>
        <begin position="182"/>
        <end position="263"/>
    </location>
</feature>
<gene>
    <name evidence="3" type="ORF">H9816_00465</name>
</gene>
<dbReference type="InterPro" id="IPR003779">
    <property type="entry name" value="CMD-like"/>
</dbReference>
<evidence type="ECO:0000313" key="4">
    <source>
        <dbReference type="Proteomes" id="UP000824014"/>
    </source>
</evidence>
<evidence type="ECO:0000313" key="3">
    <source>
        <dbReference type="EMBL" id="HIZ14380.1"/>
    </source>
</evidence>
<feature type="domain" description="Carboxymuconolactone decarboxylase-like" evidence="2">
    <location>
        <begin position="57"/>
        <end position="128"/>
    </location>
</feature>
<name>A0A9D2DCI9_9BACT</name>
<dbReference type="AlphaFoldDB" id="A0A9D2DCI9"/>
<dbReference type="PANTHER" id="PTHR33570">
    <property type="entry name" value="4-CARBOXYMUCONOLACTONE DECARBOXYLASE FAMILY PROTEIN"/>
    <property type="match status" value="1"/>
</dbReference>
<dbReference type="EMBL" id="DXCC01000002">
    <property type="protein sequence ID" value="HIZ14380.1"/>
    <property type="molecule type" value="Genomic_DNA"/>
</dbReference>
<reference evidence="3" key="1">
    <citation type="journal article" date="2021" name="PeerJ">
        <title>Extensive microbial diversity within the chicken gut microbiome revealed by metagenomics and culture.</title>
        <authorList>
            <person name="Gilroy R."/>
            <person name="Ravi A."/>
            <person name="Getino M."/>
            <person name="Pursley I."/>
            <person name="Horton D.L."/>
            <person name="Alikhan N.F."/>
            <person name="Baker D."/>
            <person name="Gharbi K."/>
            <person name="Hall N."/>
            <person name="Watson M."/>
            <person name="Adriaenssens E.M."/>
            <person name="Foster-Nyarko E."/>
            <person name="Jarju S."/>
            <person name="Secka A."/>
            <person name="Antonio M."/>
            <person name="Oren A."/>
            <person name="Chaudhuri R.R."/>
            <person name="La Ragione R."/>
            <person name="Hildebrand F."/>
            <person name="Pallen M.J."/>
        </authorList>
    </citation>
    <scope>NUCLEOTIDE SEQUENCE</scope>
    <source>
        <strain evidence="3">ChiHjej11B10-19426</strain>
    </source>
</reference>
<protein>
    <submittedName>
        <fullName evidence="3">Carboxymuconolactone decarboxylase family protein</fullName>
    </submittedName>
</protein>
<dbReference type="Gene3D" id="1.20.1290.10">
    <property type="entry name" value="AhpD-like"/>
    <property type="match status" value="1"/>
</dbReference>
<dbReference type="SUPFAM" id="SSF69118">
    <property type="entry name" value="AhpD-like"/>
    <property type="match status" value="1"/>
</dbReference>
<dbReference type="InterPro" id="IPR029032">
    <property type="entry name" value="AhpD-like"/>
</dbReference>
<dbReference type="Proteomes" id="UP000824014">
    <property type="component" value="Unassembled WGS sequence"/>
</dbReference>
<proteinExistence type="predicted"/>
<dbReference type="Pfam" id="PF02627">
    <property type="entry name" value="CMD"/>
    <property type="match status" value="2"/>
</dbReference>
<dbReference type="PANTHER" id="PTHR33570:SF2">
    <property type="entry name" value="CARBOXYMUCONOLACTONE DECARBOXYLASE-LIKE DOMAIN-CONTAINING PROTEIN"/>
    <property type="match status" value="1"/>
</dbReference>
<dbReference type="InterPro" id="IPR052512">
    <property type="entry name" value="4CMD/NDH-1_regulator"/>
</dbReference>
<feature type="signal peptide" evidence="1">
    <location>
        <begin position="1"/>
        <end position="20"/>
    </location>
</feature>
<evidence type="ECO:0000256" key="1">
    <source>
        <dbReference type="SAM" id="SignalP"/>
    </source>
</evidence>
<reference evidence="3" key="2">
    <citation type="submission" date="2021-04" db="EMBL/GenBank/DDBJ databases">
        <authorList>
            <person name="Gilroy R."/>
        </authorList>
    </citation>
    <scope>NUCLEOTIDE SEQUENCE</scope>
    <source>
        <strain evidence="3">ChiHjej11B10-19426</strain>
    </source>
</reference>
<sequence length="269" mass="29193">MRRWWLTGGVWLLCALPCFSRTTMLNDMPDTCRMTVEIHPAVSDPELTAIDRRFVREAACRHNELTPVQSKLIACVCLTGLQALPQLRDQAREALRAGVSPEQLREAIYLCAPFIGFPRTEQAVATLNEVFAEAGLPLPLPSQATVAEADRHSRGAAIQQPLYGNEIRDAFAGLPDGMGARVADLLTEVCFGDFYTRGGLDVPTRELLSLVLLTTLGAERQIAAHTAGNLRAGNDRATLCAALIQCLPYAGFPAVLNALRIVQSVAPES</sequence>
<evidence type="ECO:0000259" key="2">
    <source>
        <dbReference type="Pfam" id="PF02627"/>
    </source>
</evidence>
<keyword evidence="1" id="KW-0732">Signal</keyword>
<feature type="chain" id="PRO_5039096111" evidence="1">
    <location>
        <begin position="21"/>
        <end position="269"/>
    </location>
</feature>
<organism evidence="3 4">
    <name type="scientific">Candidatus Tidjanibacter faecipullorum</name>
    <dbReference type="NCBI Taxonomy" id="2838766"/>
    <lineage>
        <taxon>Bacteria</taxon>
        <taxon>Pseudomonadati</taxon>
        <taxon>Bacteroidota</taxon>
        <taxon>Bacteroidia</taxon>
        <taxon>Bacteroidales</taxon>
        <taxon>Rikenellaceae</taxon>
        <taxon>Tidjanibacter</taxon>
    </lineage>
</organism>
<comment type="caution">
    <text evidence="3">The sequence shown here is derived from an EMBL/GenBank/DDBJ whole genome shotgun (WGS) entry which is preliminary data.</text>
</comment>
<dbReference type="GO" id="GO:0051920">
    <property type="term" value="F:peroxiredoxin activity"/>
    <property type="evidence" value="ECO:0007669"/>
    <property type="project" value="InterPro"/>
</dbReference>
<accession>A0A9D2DCI9</accession>